<evidence type="ECO:0000256" key="3">
    <source>
        <dbReference type="RuleBase" id="RU003939"/>
    </source>
</evidence>
<dbReference type="SMART" id="SM00411">
    <property type="entry name" value="BHL"/>
    <property type="match status" value="1"/>
</dbReference>
<dbReference type="PRINTS" id="PR01727">
    <property type="entry name" value="DNABINDINGHU"/>
</dbReference>
<dbReference type="GO" id="GO:0005829">
    <property type="term" value="C:cytosol"/>
    <property type="evidence" value="ECO:0007669"/>
    <property type="project" value="TreeGrafter"/>
</dbReference>
<dbReference type="PROSITE" id="PS00045">
    <property type="entry name" value="HISTONE_LIKE"/>
    <property type="match status" value="1"/>
</dbReference>
<dbReference type="SUPFAM" id="SSF47729">
    <property type="entry name" value="IHF-like DNA-binding proteins"/>
    <property type="match status" value="1"/>
</dbReference>
<keyword evidence="1" id="KW-0226">DNA condensation</keyword>
<dbReference type="Proteomes" id="UP000177521">
    <property type="component" value="Unassembled WGS sequence"/>
</dbReference>
<dbReference type="GO" id="GO:0003677">
    <property type="term" value="F:DNA binding"/>
    <property type="evidence" value="ECO:0007669"/>
    <property type="project" value="UniProtKB-KW"/>
</dbReference>
<dbReference type="PANTHER" id="PTHR33175:SF3">
    <property type="entry name" value="DNA-BINDING PROTEIN HU-BETA"/>
    <property type="match status" value="1"/>
</dbReference>
<evidence type="ECO:0000313" key="5">
    <source>
        <dbReference type="EMBL" id="OGC82023.1"/>
    </source>
</evidence>
<dbReference type="Pfam" id="PF00216">
    <property type="entry name" value="Bac_DNA_binding"/>
    <property type="match status" value="1"/>
</dbReference>
<dbReference type="InterPro" id="IPR000119">
    <property type="entry name" value="Hist_DNA-bd"/>
</dbReference>
<sequence>MTKQDLIDLVAKEADVTKKIAMEVLDSAFNSIGDALASGRKVTLTGFGTFTVSRRSARSGVNPRNPQQRISIPAMKTPHFKAGKSLKEKVR</sequence>
<dbReference type="InterPro" id="IPR010992">
    <property type="entry name" value="IHF-like_DNA-bd_dom_sf"/>
</dbReference>
<dbReference type="EMBL" id="MEWS01000024">
    <property type="protein sequence ID" value="OGC82023.1"/>
    <property type="molecule type" value="Genomic_DNA"/>
</dbReference>
<protein>
    <submittedName>
        <fullName evidence="5">DNA-binding protein</fullName>
    </submittedName>
</protein>
<keyword evidence="2 5" id="KW-0238">DNA-binding</keyword>
<dbReference type="CDD" id="cd13831">
    <property type="entry name" value="HU"/>
    <property type="match status" value="1"/>
</dbReference>
<proteinExistence type="inferred from homology"/>
<reference evidence="5 6" key="1">
    <citation type="journal article" date="2016" name="Nat. Commun.">
        <title>Thousands of microbial genomes shed light on interconnected biogeochemical processes in an aquifer system.</title>
        <authorList>
            <person name="Anantharaman K."/>
            <person name="Brown C.T."/>
            <person name="Hug L.A."/>
            <person name="Sharon I."/>
            <person name="Castelle C.J."/>
            <person name="Probst A.J."/>
            <person name="Thomas B.C."/>
            <person name="Singh A."/>
            <person name="Wilkins M.J."/>
            <person name="Karaoz U."/>
            <person name="Brodie E.L."/>
            <person name="Williams K.H."/>
            <person name="Hubbard S.S."/>
            <person name="Banfield J.F."/>
        </authorList>
    </citation>
    <scope>NUCLEOTIDE SEQUENCE [LARGE SCALE GENOMIC DNA]</scope>
</reference>
<dbReference type="Gene3D" id="4.10.520.10">
    <property type="entry name" value="IHF-like DNA-binding proteins"/>
    <property type="match status" value="1"/>
</dbReference>
<dbReference type="AlphaFoldDB" id="A0A1F4XLP2"/>
<name>A0A1F4XLP2_9BACT</name>
<evidence type="ECO:0000256" key="4">
    <source>
        <dbReference type="SAM" id="MobiDB-lite"/>
    </source>
</evidence>
<dbReference type="GO" id="GO:0030527">
    <property type="term" value="F:structural constituent of chromatin"/>
    <property type="evidence" value="ECO:0007669"/>
    <property type="project" value="InterPro"/>
</dbReference>
<dbReference type="PANTHER" id="PTHR33175">
    <property type="entry name" value="DNA-BINDING PROTEIN HU"/>
    <property type="match status" value="1"/>
</dbReference>
<dbReference type="InterPro" id="IPR020816">
    <property type="entry name" value="Histone-like_DNA-bd_CS"/>
</dbReference>
<evidence type="ECO:0000256" key="1">
    <source>
        <dbReference type="ARBA" id="ARBA00023067"/>
    </source>
</evidence>
<evidence type="ECO:0000313" key="6">
    <source>
        <dbReference type="Proteomes" id="UP000177521"/>
    </source>
</evidence>
<evidence type="ECO:0000256" key="2">
    <source>
        <dbReference type="ARBA" id="ARBA00023125"/>
    </source>
</evidence>
<gene>
    <name evidence="5" type="ORF">A2788_01205</name>
</gene>
<feature type="region of interest" description="Disordered" evidence="4">
    <location>
        <begin position="55"/>
        <end position="91"/>
    </location>
</feature>
<organism evidence="5 6">
    <name type="scientific">Candidatus Abawacabacteria bacterium RIFCSPHIGHO2_01_FULL_46_8</name>
    <dbReference type="NCBI Taxonomy" id="1817815"/>
    <lineage>
        <taxon>Bacteria</taxon>
        <taxon>Candidatus Abawacaibacteriota</taxon>
    </lineage>
</organism>
<comment type="caution">
    <text evidence="5">The sequence shown here is derived from an EMBL/GenBank/DDBJ whole genome shotgun (WGS) entry which is preliminary data.</text>
</comment>
<dbReference type="GO" id="GO:0030261">
    <property type="term" value="P:chromosome condensation"/>
    <property type="evidence" value="ECO:0007669"/>
    <property type="project" value="UniProtKB-KW"/>
</dbReference>
<accession>A0A1F4XLP2</accession>
<comment type="similarity">
    <text evidence="3">Belongs to the bacterial histone-like protein family.</text>
</comment>